<sequence length="72" mass="8277">MATAIKLSDELIEDARRYGDVFSRSAPKQIEYWSRIGKIAEENPDLPFNFIKELLVAQREAEEGQVTPYQFG</sequence>
<accession>A0A679HXK9</accession>
<dbReference type="InterPro" id="IPR021831">
    <property type="entry name" value="ParD-like"/>
</dbReference>
<keyword evidence="2" id="KW-1185">Reference proteome</keyword>
<name>A0A679HXK9_9RHOO</name>
<evidence type="ECO:0000313" key="1">
    <source>
        <dbReference type="EMBL" id="BBU68465.1"/>
    </source>
</evidence>
<reference evidence="2" key="1">
    <citation type="submission" date="2020-01" db="EMBL/GenBank/DDBJ databases">
        <title>Phosphoaccumulans saitamaens gen. nov., sp. nov., a polyphosphate accumulating bacterium isolated from surface river water.</title>
        <authorList>
            <person name="Watanabe K."/>
            <person name="Suda W."/>
        </authorList>
    </citation>
    <scope>NUCLEOTIDE SEQUENCE [LARGE SCALE GENOMIC DNA]</scope>
    <source>
        <strain evidence="2">ICHIAU1</strain>
    </source>
</reference>
<dbReference type="OrthoDB" id="5422561at2"/>
<dbReference type="Pfam" id="PF11903">
    <property type="entry name" value="ParD_like"/>
    <property type="match status" value="1"/>
</dbReference>
<evidence type="ECO:0000313" key="2">
    <source>
        <dbReference type="Proteomes" id="UP000463961"/>
    </source>
</evidence>
<protein>
    <submittedName>
        <fullName evidence="1">Uncharacterized protein</fullName>
    </submittedName>
</protein>
<dbReference type="EMBL" id="AP022345">
    <property type="protein sequence ID" value="BBU68465.1"/>
    <property type="molecule type" value="Genomic_DNA"/>
</dbReference>
<organism evidence="1 2">
    <name type="scientific">Fluviibacter phosphoraccumulans</name>
    <dbReference type="NCBI Taxonomy" id="1751046"/>
    <lineage>
        <taxon>Bacteria</taxon>
        <taxon>Pseudomonadati</taxon>
        <taxon>Pseudomonadota</taxon>
        <taxon>Betaproteobacteria</taxon>
        <taxon>Rhodocyclales</taxon>
        <taxon>Fluviibacteraceae</taxon>
        <taxon>Fluviibacter</taxon>
    </lineage>
</organism>
<gene>
    <name evidence="1" type="ORF">ICHIAU1_07480</name>
</gene>
<dbReference type="AlphaFoldDB" id="A0A679HXK9"/>
<dbReference type="RefSeq" id="WP_162050749.1">
    <property type="nucleotide sequence ID" value="NZ_AP019011.1"/>
</dbReference>
<dbReference type="Proteomes" id="UP000463961">
    <property type="component" value="Chromosome"/>
</dbReference>
<proteinExistence type="predicted"/>